<evidence type="ECO:0000313" key="1">
    <source>
        <dbReference type="EMBL" id="CAJ2635734.1"/>
    </source>
</evidence>
<organism evidence="1 2">
    <name type="scientific">Trifolium pratense</name>
    <name type="common">Red clover</name>
    <dbReference type="NCBI Taxonomy" id="57577"/>
    <lineage>
        <taxon>Eukaryota</taxon>
        <taxon>Viridiplantae</taxon>
        <taxon>Streptophyta</taxon>
        <taxon>Embryophyta</taxon>
        <taxon>Tracheophyta</taxon>
        <taxon>Spermatophyta</taxon>
        <taxon>Magnoliopsida</taxon>
        <taxon>eudicotyledons</taxon>
        <taxon>Gunneridae</taxon>
        <taxon>Pentapetalae</taxon>
        <taxon>rosids</taxon>
        <taxon>fabids</taxon>
        <taxon>Fabales</taxon>
        <taxon>Fabaceae</taxon>
        <taxon>Papilionoideae</taxon>
        <taxon>50 kb inversion clade</taxon>
        <taxon>NPAAA clade</taxon>
        <taxon>Hologalegina</taxon>
        <taxon>IRL clade</taxon>
        <taxon>Trifolieae</taxon>
        <taxon>Trifolium</taxon>
    </lineage>
</organism>
<reference evidence="1" key="1">
    <citation type="submission" date="2023-10" db="EMBL/GenBank/DDBJ databases">
        <authorList>
            <person name="Rodriguez Cubillos JULIANA M."/>
            <person name="De Vega J."/>
        </authorList>
    </citation>
    <scope>NUCLEOTIDE SEQUENCE</scope>
</reference>
<accession>A0ACB0ITV4</accession>
<gene>
    <name evidence="1" type="ORF">MILVUS5_LOCUS6357</name>
</gene>
<proteinExistence type="predicted"/>
<comment type="caution">
    <text evidence="1">The sequence shown here is derived from an EMBL/GenBank/DDBJ whole genome shotgun (WGS) entry which is preliminary data.</text>
</comment>
<dbReference type="Proteomes" id="UP001177021">
    <property type="component" value="Unassembled WGS sequence"/>
</dbReference>
<protein>
    <submittedName>
        <fullName evidence="1">Uncharacterized protein</fullName>
    </submittedName>
</protein>
<name>A0ACB0ITV4_TRIPR</name>
<keyword evidence="2" id="KW-1185">Reference proteome</keyword>
<sequence>MPERDTISWNSMISGYITNGYMDDARMLFYDMLRDDDIGFPNNVTLVTVLPTFAEKVDIHAGYWIHCYIVKTRMKLDPSVGCGSCLLFCFSLASETIPRHREYRSSPQSKKQSLKKGLLISLNELETLKPLVQQKINELNSKIAHQQNGRGNFHSNNSVDFSPVKKQTLASNNGQIKAVRATAKEYVYQGSSGQQFSYVRPVEEQVRRP</sequence>
<evidence type="ECO:0000313" key="2">
    <source>
        <dbReference type="Proteomes" id="UP001177021"/>
    </source>
</evidence>
<dbReference type="EMBL" id="CASHSV030000002">
    <property type="protein sequence ID" value="CAJ2635734.1"/>
    <property type="molecule type" value="Genomic_DNA"/>
</dbReference>